<sequence>MKKIKYLVAGLLMMGLSVPGMAQNANYNDLLKPIEQTLKSNPNLDAKGLKELTKDYQKEFKKDPKALVALGNTLLMSKKYDDASAIGNMVIGKFKNCGDAYVLLGDVAAMKDDGGDAAMWYQQSMTMDPKNPNGYMRYANVYRKRSPEESERALNLLKQVRPDYPIEAEAGNNFYLGGNYAKAYEYFSKTQKESLDQYYLVAYAVSAYMDNKKDESLEIAKFGTQKFAQNITFDRVALWSAVDTQKFDDAITYANKIITTDSVEKSARDYIYYGLALKGNKQYQQAIDQYNKAFEMEKNNFKPYQYIADAYAEMGQEDKALEYSEKYMANNQDATPSDYAKLANIYIQKAAKGDANKQANLDKAYSIYDQMAVKWPTIAAWVNNMAGMQASKAGQDDKSVEYFNKVVSLLGNKENREEDDTNTLKSALANLGYYYWITKQNLDAAKPIYEQLIKLDPNDKNARAALGLDKPEEVNK</sequence>
<dbReference type="InterPro" id="IPR011990">
    <property type="entry name" value="TPR-like_helical_dom_sf"/>
</dbReference>
<dbReference type="PANTHER" id="PTHR12558:SF13">
    <property type="entry name" value="CELL DIVISION CYCLE PROTEIN 27 HOMOLOG"/>
    <property type="match status" value="1"/>
</dbReference>
<evidence type="ECO:0000313" key="4">
    <source>
        <dbReference type="Proteomes" id="UP001319045"/>
    </source>
</evidence>
<feature type="chain" id="PRO_5046726203" description="Tetratricopeptide repeat protein" evidence="2">
    <location>
        <begin position="23"/>
        <end position="476"/>
    </location>
</feature>
<dbReference type="Pfam" id="PF13181">
    <property type="entry name" value="TPR_8"/>
    <property type="match status" value="1"/>
</dbReference>
<dbReference type="SMART" id="SM00028">
    <property type="entry name" value="TPR"/>
    <property type="match status" value="6"/>
</dbReference>
<protein>
    <recommendedName>
        <fullName evidence="5">Tetratricopeptide repeat protein</fullName>
    </recommendedName>
</protein>
<dbReference type="Proteomes" id="UP001319045">
    <property type="component" value="Chromosome"/>
</dbReference>
<dbReference type="PANTHER" id="PTHR12558">
    <property type="entry name" value="CELL DIVISION CYCLE 16,23,27"/>
    <property type="match status" value="1"/>
</dbReference>
<organism evidence="3 4">
    <name type="scientific">Prevotella herbatica</name>
    <dbReference type="NCBI Taxonomy" id="2801997"/>
    <lineage>
        <taxon>Bacteria</taxon>
        <taxon>Pseudomonadati</taxon>
        <taxon>Bacteroidota</taxon>
        <taxon>Bacteroidia</taxon>
        <taxon>Bacteroidales</taxon>
        <taxon>Prevotellaceae</taxon>
        <taxon>Prevotella</taxon>
    </lineage>
</organism>
<keyword evidence="1" id="KW-0802">TPR repeat</keyword>
<evidence type="ECO:0008006" key="5">
    <source>
        <dbReference type="Google" id="ProtNLM"/>
    </source>
</evidence>
<dbReference type="SUPFAM" id="SSF48452">
    <property type="entry name" value="TPR-like"/>
    <property type="match status" value="3"/>
</dbReference>
<dbReference type="Gene3D" id="1.25.40.10">
    <property type="entry name" value="Tetratricopeptide repeat domain"/>
    <property type="match status" value="3"/>
</dbReference>
<dbReference type="EMBL" id="AP024484">
    <property type="protein sequence ID" value="BCS85703.1"/>
    <property type="molecule type" value="Genomic_DNA"/>
</dbReference>
<feature type="signal peptide" evidence="2">
    <location>
        <begin position="1"/>
        <end position="22"/>
    </location>
</feature>
<keyword evidence="4" id="KW-1185">Reference proteome</keyword>
<feature type="repeat" description="TPR" evidence="1">
    <location>
        <begin position="98"/>
        <end position="131"/>
    </location>
</feature>
<gene>
    <name evidence="3" type="ORF">prwr041_15960</name>
</gene>
<evidence type="ECO:0000256" key="2">
    <source>
        <dbReference type="SAM" id="SignalP"/>
    </source>
</evidence>
<name>A0ABM7NYY1_9BACT</name>
<evidence type="ECO:0000256" key="1">
    <source>
        <dbReference type="PROSITE-ProRule" id="PRU00339"/>
    </source>
</evidence>
<keyword evidence="2" id="KW-0732">Signal</keyword>
<dbReference type="PROSITE" id="PS50005">
    <property type="entry name" value="TPR"/>
    <property type="match status" value="2"/>
</dbReference>
<reference evidence="3 4" key="1">
    <citation type="journal article" date="2022" name="Int. J. Syst. Evol. Microbiol.">
        <title>Prevotella herbatica sp. nov., a plant polysaccharide-decomposing anaerobic bacterium isolated from a methanogenic reactor.</title>
        <authorList>
            <person name="Uek A."/>
            <person name="Tonouchi A."/>
            <person name="Kaku N."/>
            <person name="Ueki K."/>
        </authorList>
    </citation>
    <scope>NUCLEOTIDE SEQUENCE [LARGE SCALE GENOMIC DNA]</scope>
    <source>
        <strain evidence="3 4">WR041</strain>
    </source>
</reference>
<accession>A0ABM7NYY1</accession>
<feature type="repeat" description="TPR" evidence="1">
    <location>
        <begin position="267"/>
        <end position="300"/>
    </location>
</feature>
<dbReference type="InterPro" id="IPR019734">
    <property type="entry name" value="TPR_rpt"/>
</dbReference>
<evidence type="ECO:0000313" key="3">
    <source>
        <dbReference type="EMBL" id="BCS85703.1"/>
    </source>
</evidence>
<dbReference type="RefSeq" id="WP_207153334.1">
    <property type="nucleotide sequence ID" value="NZ_AP024484.1"/>
</dbReference>
<proteinExistence type="predicted"/>